<dbReference type="PANTHER" id="PTHR15904:SF19">
    <property type="entry name" value="PROTEIN FAM13C"/>
    <property type="match status" value="1"/>
</dbReference>
<name>A0A151MPL7_ALLMI</name>
<dbReference type="AlphaFoldDB" id="A0A151MPL7"/>
<reference evidence="3 4" key="1">
    <citation type="journal article" date="2012" name="Genome Biol.">
        <title>Sequencing three crocodilian genomes to illuminate the evolution of archosaurs and amniotes.</title>
        <authorList>
            <person name="St John J.A."/>
            <person name="Braun E.L."/>
            <person name="Isberg S.R."/>
            <person name="Miles L.G."/>
            <person name="Chong A.Y."/>
            <person name="Gongora J."/>
            <person name="Dalzell P."/>
            <person name="Moran C."/>
            <person name="Bed'hom B."/>
            <person name="Abzhanov A."/>
            <person name="Burgess S.C."/>
            <person name="Cooksey A.M."/>
            <person name="Castoe T.A."/>
            <person name="Crawford N.G."/>
            <person name="Densmore L.D."/>
            <person name="Drew J.C."/>
            <person name="Edwards S.V."/>
            <person name="Faircloth B.C."/>
            <person name="Fujita M.K."/>
            <person name="Greenwold M.J."/>
            <person name="Hoffmann F.G."/>
            <person name="Howard J.M."/>
            <person name="Iguchi T."/>
            <person name="Janes D.E."/>
            <person name="Khan S.Y."/>
            <person name="Kohno S."/>
            <person name="de Koning A.J."/>
            <person name="Lance S.L."/>
            <person name="McCarthy F.M."/>
            <person name="McCormack J.E."/>
            <person name="Merchant M.E."/>
            <person name="Peterson D.G."/>
            <person name="Pollock D.D."/>
            <person name="Pourmand N."/>
            <person name="Raney B.J."/>
            <person name="Roessler K.A."/>
            <person name="Sanford J.R."/>
            <person name="Sawyer R.H."/>
            <person name="Schmidt C.J."/>
            <person name="Triplett E.W."/>
            <person name="Tuberville T.D."/>
            <person name="Venegas-Anaya M."/>
            <person name="Howard J.T."/>
            <person name="Jarvis E.D."/>
            <person name="Guillette L.J.Jr."/>
            <person name="Glenn T.C."/>
            <person name="Green R.E."/>
            <person name="Ray D.A."/>
        </authorList>
    </citation>
    <scope>NUCLEOTIDE SEQUENCE [LARGE SCALE GENOMIC DNA]</scope>
    <source>
        <strain evidence="3">KSC_2009_1</strain>
    </source>
</reference>
<proteinExistence type="inferred from homology"/>
<dbReference type="InterPro" id="IPR039102">
    <property type="entry name" value="FAM13"/>
</dbReference>
<evidence type="ECO:0000313" key="3">
    <source>
        <dbReference type="EMBL" id="KYO26481.1"/>
    </source>
</evidence>
<accession>A0A151MPL7</accession>
<dbReference type="PANTHER" id="PTHR15904">
    <property type="entry name" value="FAM13"/>
    <property type="match status" value="1"/>
</dbReference>
<comment type="caution">
    <text evidence="3">The sequence shown here is derived from an EMBL/GenBank/DDBJ whole genome shotgun (WGS) entry which is preliminary data.</text>
</comment>
<feature type="domain" description="FAM13A-like" evidence="2">
    <location>
        <begin position="28"/>
        <end position="91"/>
    </location>
</feature>
<gene>
    <name evidence="3" type="ORF">Y1Q_0017198</name>
</gene>
<dbReference type="Proteomes" id="UP000050525">
    <property type="component" value="Unassembled WGS sequence"/>
</dbReference>
<evidence type="ECO:0000256" key="1">
    <source>
        <dbReference type="ARBA" id="ARBA00007549"/>
    </source>
</evidence>
<dbReference type="EMBL" id="AKHW03005477">
    <property type="protein sequence ID" value="KYO26481.1"/>
    <property type="molecule type" value="Genomic_DNA"/>
</dbReference>
<sequence length="97" mass="11405">MLIGLGPNNANGFTLLTSENNTRFKVLLLEHLRETKADKRRLHKGLREFEEQFFKQTGRSPKKEDCILMAEEYSEYKHTKFKILEVLISKHDVIKTI</sequence>
<comment type="similarity">
    <text evidence="1">Belongs to the FAM13 family.</text>
</comment>
<keyword evidence="4" id="KW-1185">Reference proteome</keyword>
<dbReference type="Pfam" id="PF26116">
    <property type="entry name" value="FAM13A"/>
    <property type="match status" value="1"/>
</dbReference>
<dbReference type="InterPro" id="IPR059029">
    <property type="entry name" value="FAM13A_dom"/>
</dbReference>
<evidence type="ECO:0000259" key="2">
    <source>
        <dbReference type="Pfam" id="PF26116"/>
    </source>
</evidence>
<organism evidence="3 4">
    <name type="scientific">Alligator mississippiensis</name>
    <name type="common">American alligator</name>
    <dbReference type="NCBI Taxonomy" id="8496"/>
    <lineage>
        <taxon>Eukaryota</taxon>
        <taxon>Metazoa</taxon>
        <taxon>Chordata</taxon>
        <taxon>Craniata</taxon>
        <taxon>Vertebrata</taxon>
        <taxon>Euteleostomi</taxon>
        <taxon>Archelosauria</taxon>
        <taxon>Archosauria</taxon>
        <taxon>Crocodylia</taxon>
        <taxon>Alligatoridae</taxon>
        <taxon>Alligatorinae</taxon>
        <taxon>Alligator</taxon>
    </lineage>
</organism>
<protein>
    <recommendedName>
        <fullName evidence="2">FAM13A-like domain-containing protein</fullName>
    </recommendedName>
</protein>
<evidence type="ECO:0000313" key="4">
    <source>
        <dbReference type="Proteomes" id="UP000050525"/>
    </source>
</evidence>